<dbReference type="RefSeq" id="WP_349228511.1">
    <property type="nucleotide sequence ID" value="NZ_JBBMFJ010000004.1"/>
</dbReference>
<name>A0ABV1HJ58_9FIRM</name>
<evidence type="ECO:0000313" key="2">
    <source>
        <dbReference type="Proteomes" id="UP001437460"/>
    </source>
</evidence>
<dbReference type="Proteomes" id="UP001437460">
    <property type="component" value="Unassembled WGS sequence"/>
</dbReference>
<dbReference type="EMBL" id="JBBMFJ010000004">
    <property type="protein sequence ID" value="MEQ2562156.1"/>
    <property type="molecule type" value="Genomic_DNA"/>
</dbReference>
<comment type="caution">
    <text evidence="1">The sequence shown here is derived from an EMBL/GenBank/DDBJ whole genome shotgun (WGS) entry which is preliminary data.</text>
</comment>
<gene>
    <name evidence="1" type="ORF">WMO41_03040</name>
</gene>
<evidence type="ECO:0000313" key="1">
    <source>
        <dbReference type="EMBL" id="MEQ2562156.1"/>
    </source>
</evidence>
<proteinExistence type="predicted"/>
<evidence type="ECO:0008006" key="3">
    <source>
        <dbReference type="Google" id="ProtNLM"/>
    </source>
</evidence>
<sequence>MKEAYTSDEDGYHLTESLYKADHPWTMWRKIAIWTQAIYQAFSGNFCEYDEELLRFREKETIDRIAVVNVKKSNGENGSDYEDLKAYAEKDKAELKQELEIIRPDIIVCGNNLSLLKIVLGEELQNEYTWDTMFAWWNDTLVIDYYHPAVHYPNRVNYYALMSICDVARKVRGK</sequence>
<keyword evidence="2" id="KW-1185">Reference proteome</keyword>
<accession>A0ABV1HJ58</accession>
<organism evidence="1 2">
    <name type="scientific">Ventrimonas faecis</name>
    <dbReference type="NCBI Taxonomy" id="3133170"/>
    <lineage>
        <taxon>Bacteria</taxon>
        <taxon>Bacillati</taxon>
        <taxon>Bacillota</taxon>
        <taxon>Clostridia</taxon>
        <taxon>Lachnospirales</taxon>
        <taxon>Lachnospiraceae</taxon>
        <taxon>Ventrimonas</taxon>
    </lineage>
</organism>
<protein>
    <recommendedName>
        <fullName evidence="3">Uracil-DNA glycosylase</fullName>
    </recommendedName>
</protein>
<reference evidence="1 2" key="1">
    <citation type="submission" date="2024-03" db="EMBL/GenBank/DDBJ databases">
        <title>Human intestinal bacterial collection.</title>
        <authorList>
            <person name="Pauvert C."/>
            <person name="Hitch T.C.A."/>
            <person name="Clavel T."/>
        </authorList>
    </citation>
    <scope>NUCLEOTIDE SEQUENCE [LARGE SCALE GENOMIC DNA]</scope>
    <source>
        <strain evidence="1 2">CLA-AP-H27</strain>
    </source>
</reference>